<dbReference type="PROSITE" id="PS51707">
    <property type="entry name" value="CYTH"/>
    <property type="match status" value="1"/>
</dbReference>
<organism evidence="3 4">
    <name type="scientific">Salinimicrobium sediminis</name>
    <dbReference type="NCBI Taxonomy" id="1343891"/>
    <lineage>
        <taxon>Bacteria</taxon>
        <taxon>Pseudomonadati</taxon>
        <taxon>Bacteroidota</taxon>
        <taxon>Flavobacteriia</taxon>
        <taxon>Flavobacteriales</taxon>
        <taxon>Flavobacteriaceae</taxon>
        <taxon>Salinimicrobium</taxon>
    </lineage>
</organism>
<name>A0A285X1P5_9FLAO</name>
<dbReference type="AlphaFoldDB" id="A0A285X1P5"/>
<dbReference type="SMART" id="SM01118">
    <property type="entry name" value="CYTH"/>
    <property type="match status" value="1"/>
</dbReference>
<protein>
    <submittedName>
        <fullName evidence="3">Adenylate cyclase</fullName>
    </submittedName>
</protein>
<dbReference type="InterPro" id="IPR012042">
    <property type="entry name" value="NeuTTM/CthTTM-like"/>
</dbReference>
<dbReference type="RefSeq" id="WP_097054974.1">
    <property type="nucleotide sequence ID" value="NZ_OCMF01000001.1"/>
</dbReference>
<dbReference type="Pfam" id="PF01928">
    <property type="entry name" value="CYTH"/>
    <property type="match status" value="1"/>
</dbReference>
<proteinExistence type="predicted"/>
<evidence type="ECO:0000313" key="3">
    <source>
        <dbReference type="EMBL" id="SOC79218.1"/>
    </source>
</evidence>
<feature type="domain" description="CYTH" evidence="2">
    <location>
        <begin position="1"/>
        <end position="150"/>
    </location>
</feature>
<gene>
    <name evidence="3" type="ORF">SAMN06296241_0738</name>
</gene>
<dbReference type="InterPro" id="IPR033469">
    <property type="entry name" value="CYTH-like_dom_sf"/>
</dbReference>
<dbReference type="EMBL" id="OCMF01000001">
    <property type="protein sequence ID" value="SOC79218.1"/>
    <property type="molecule type" value="Genomic_DNA"/>
</dbReference>
<dbReference type="Gene3D" id="2.40.320.10">
    <property type="entry name" value="Hypothetical Protein Pfu-838710-001"/>
    <property type="match status" value="1"/>
</dbReference>
<dbReference type="InterPro" id="IPR023577">
    <property type="entry name" value="CYTH_domain"/>
</dbReference>
<dbReference type="SUPFAM" id="SSF55154">
    <property type="entry name" value="CYTH-like phosphatases"/>
    <property type="match status" value="1"/>
</dbReference>
<dbReference type="PANTHER" id="PTHR40114">
    <property type="entry name" value="SLR0698 PROTEIN"/>
    <property type="match status" value="1"/>
</dbReference>
<dbReference type="PIRSF" id="PIRSF016487">
    <property type="entry name" value="CYTH_UCP016487"/>
    <property type="match status" value="1"/>
</dbReference>
<feature type="active site" description="Proton acceptor" evidence="1">
    <location>
        <position position="30"/>
    </location>
</feature>
<sequence length="161" mass="19034">MQEIERKFLILENYDFRKDAFRKTRIVQGYLNSAAERTVRVRIRGEQGFLTIKGKSSSDGLSRFEWEKEIALKEAEALLKLCEPGIIEKIRYEIRVGKHIFEADEFLGENQGLLLAEVELSEEDEMFEKPQWVGLEVTGNQKYYNSYLSKFPFKEWQNRIK</sequence>
<keyword evidence="4" id="KW-1185">Reference proteome</keyword>
<dbReference type="Proteomes" id="UP000219193">
    <property type="component" value="Unassembled WGS sequence"/>
</dbReference>
<evidence type="ECO:0000256" key="1">
    <source>
        <dbReference type="PIRSR" id="PIRSR016487-1"/>
    </source>
</evidence>
<accession>A0A285X1P5</accession>
<evidence type="ECO:0000313" key="4">
    <source>
        <dbReference type="Proteomes" id="UP000219193"/>
    </source>
</evidence>
<dbReference type="CDD" id="cd07891">
    <property type="entry name" value="CYTH-like_CthTTM-like_1"/>
    <property type="match status" value="1"/>
</dbReference>
<dbReference type="PANTHER" id="PTHR40114:SF1">
    <property type="entry name" value="SLR0698 PROTEIN"/>
    <property type="match status" value="1"/>
</dbReference>
<reference evidence="4" key="1">
    <citation type="submission" date="2017-09" db="EMBL/GenBank/DDBJ databases">
        <authorList>
            <person name="Varghese N."/>
            <person name="Submissions S."/>
        </authorList>
    </citation>
    <scope>NUCLEOTIDE SEQUENCE [LARGE SCALE GENOMIC DNA]</scope>
    <source>
        <strain evidence="4">CGMCC 1.12641</strain>
    </source>
</reference>
<dbReference type="OrthoDB" id="9805588at2"/>
<evidence type="ECO:0000259" key="2">
    <source>
        <dbReference type="PROSITE" id="PS51707"/>
    </source>
</evidence>